<feature type="binding site" evidence="15">
    <location>
        <position position="136"/>
    </location>
    <ligand>
        <name>NAD(+)</name>
        <dbReference type="ChEBI" id="CHEBI:57540"/>
    </ligand>
</feature>
<evidence type="ECO:0000256" key="1">
    <source>
        <dbReference type="ARBA" id="ARBA00004067"/>
    </source>
</evidence>
<dbReference type="InterPro" id="IPR001357">
    <property type="entry name" value="BRCT_dom"/>
</dbReference>
<feature type="domain" description="BRCT" evidence="17">
    <location>
        <begin position="623"/>
        <end position="695"/>
    </location>
</feature>
<evidence type="ECO:0000256" key="5">
    <source>
        <dbReference type="ARBA" id="ARBA00022705"/>
    </source>
</evidence>
<evidence type="ECO:0000256" key="10">
    <source>
        <dbReference type="ARBA" id="ARBA00023027"/>
    </source>
</evidence>
<dbReference type="EMBL" id="JAFVMH010000010">
    <property type="protein sequence ID" value="MBO1326415.1"/>
    <property type="molecule type" value="Genomic_DNA"/>
</dbReference>
<keyword evidence="7 15" id="KW-0227">DNA damage</keyword>
<dbReference type="GO" id="GO:0006260">
    <property type="term" value="P:DNA replication"/>
    <property type="evidence" value="ECO:0007669"/>
    <property type="project" value="UniProtKB-KW"/>
</dbReference>
<dbReference type="FunFam" id="1.10.150.20:FF:000007">
    <property type="entry name" value="DNA ligase"/>
    <property type="match status" value="1"/>
</dbReference>
<dbReference type="Pfam" id="PF03119">
    <property type="entry name" value="DNA_ligase_ZBD"/>
    <property type="match status" value="1"/>
</dbReference>
<proteinExistence type="inferred from homology"/>
<dbReference type="PANTHER" id="PTHR23389:SF9">
    <property type="entry name" value="DNA LIGASE"/>
    <property type="match status" value="1"/>
</dbReference>
<dbReference type="Gene3D" id="3.40.50.10190">
    <property type="entry name" value="BRCT domain"/>
    <property type="match status" value="1"/>
</dbReference>
<evidence type="ECO:0000256" key="12">
    <source>
        <dbReference type="ARBA" id="ARBA00023211"/>
    </source>
</evidence>
<dbReference type="GO" id="GO:0006281">
    <property type="term" value="P:DNA repair"/>
    <property type="evidence" value="ECO:0007669"/>
    <property type="project" value="UniProtKB-KW"/>
</dbReference>
<dbReference type="PROSITE" id="PS50172">
    <property type="entry name" value="BRCT"/>
    <property type="match status" value="1"/>
</dbReference>
<organism evidence="18 19">
    <name type="scientific">Acetobacter garciniae</name>
    <dbReference type="NCBI Taxonomy" id="2817435"/>
    <lineage>
        <taxon>Bacteria</taxon>
        <taxon>Pseudomonadati</taxon>
        <taxon>Pseudomonadota</taxon>
        <taxon>Alphaproteobacteria</taxon>
        <taxon>Acetobacterales</taxon>
        <taxon>Acetobacteraceae</taxon>
        <taxon>Acetobacter</taxon>
    </lineage>
</organism>
<dbReference type="GO" id="GO:0005829">
    <property type="term" value="C:cytosol"/>
    <property type="evidence" value="ECO:0007669"/>
    <property type="project" value="TreeGrafter"/>
</dbReference>
<protein>
    <recommendedName>
        <fullName evidence="3 15">DNA ligase</fullName>
        <ecNumber evidence="2 15">6.5.1.2</ecNumber>
    </recommendedName>
    <alternativeName>
        <fullName evidence="15">Polydeoxyribonucleotide synthase [NAD(+)]</fullName>
    </alternativeName>
</protein>
<comment type="caution">
    <text evidence="15">Lacks conserved residue(s) required for the propagation of feature annotation.</text>
</comment>
<dbReference type="InterPro" id="IPR004149">
    <property type="entry name" value="Znf_DNAligase_C4"/>
</dbReference>
<keyword evidence="12 15" id="KW-0464">Manganese</keyword>
<dbReference type="CDD" id="cd00114">
    <property type="entry name" value="LIGANc"/>
    <property type="match status" value="1"/>
</dbReference>
<feature type="binding site" evidence="15">
    <location>
        <position position="335"/>
    </location>
    <ligand>
        <name>NAD(+)</name>
        <dbReference type="ChEBI" id="CHEBI:57540"/>
    </ligand>
</feature>
<keyword evidence="19" id="KW-1185">Reference proteome</keyword>
<comment type="cofactor">
    <cofactor evidence="15">
        <name>Mg(2+)</name>
        <dbReference type="ChEBI" id="CHEBI:18420"/>
    </cofactor>
    <cofactor evidence="15">
        <name>Mn(2+)</name>
        <dbReference type="ChEBI" id="CHEBI:29035"/>
    </cofactor>
</comment>
<dbReference type="InterPro" id="IPR012340">
    <property type="entry name" value="NA-bd_OB-fold"/>
</dbReference>
<dbReference type="PANTHER" id="PTHR23389">
    <property type="entry name" value="CHROMOSOME TRANSMISSION FIDELITY FACTOR 18"/>
    <property type="match status" value="1"/>
</dbReference>
<dbReference type="Proteomes" id="UP000664073">
    <property type="component" value="Unassembled WGS sequence"/>
</dbReference>
<dbReference type="Gene3D" id="2.40.50.140">
    <property type="entry name" value="Nucleic acid-binding proteins"/>
    <property type="match status" value="1"/>
</dbReference>
<dbReference type="FunFam" id="3.30.470.30:FF:000001">
    <property type="entry name" value="DNA ligase"/>
    <property type="match status" value="1"/>
</dbReference>
<comment type="function">
    <text evidence="1 15">DNA ligase that catalyzes the formation of phosphodiester linkages between 5'-phosphoryl and 3'-hydroxyl groups in double-stranded DNA using NAD as a coenzyme and as the energy source for the reaction. It is essential for DNA replication and repair of damaged DNA.</text>
</comment>
<dbReference type="PROSITE" id="PS01056">
    <property type="entry name" value="DNA_LIGASE_N2"/>
    <property type="match status" value="1"/>
</dbReference>
<feature type="active site" description="N6-AMP-lysine intermediate" evidence="15">
    <location>
        <position position="138"/>
    </location>
</feature>
<evidence type="ECO:0000256" key="4">
    <source>
        <dbReference type="ARBA" id="ARBA00022598"/>
    </source>
</evidence>
<keyword evidence="6 15" id="KW-0479">Metal-binding</keyword>
<dbReference type="InterPro" id="IPR018239">
    <property type="entry name" value="DNA_ligase_AS"/>
</dbReference>
<evidence type="ECO:0000256" key="11">
    <source>
        <dbReference type="ARBA" id="ARBA00023204"/>
    </source>
</evidence>
<gene>
    <name evidence="15 18" type="primary">ligA</name>
    <name evidence="18" type="ORF">J2D77_14780</name>
</gene>
<dbReference type="SUPFAM" id="SSF56091">
    <property type="entry name" value="DNA ligase/mRNA capping enzyme, catalytic domain"/>
    <property type="match status" value="1"/>
</dbReference>
<dbReference type="PROSITE" id="PS01055">
    <property type="entry name" value="DNA_LIGASE_N1"/>
    <property type="match status" value="1"/>
</dbReference>
<dbReference type="Gene3D" id="1.10.150.20">
    <property type="entry name" value="5' to 3' exonuclease, C-terminal subdomain"/>
    <property type="match status" value="2"/>
</dbReference>
<dbReference type="Gene3D" id="1.10.287.610">
    <property type="entry name" value="Helix hairpin bin"/>
    <property type="match status" value="1"/>
</dbReference>
<feature type="binding site" evidence="15">
    <location>
        <position position="434"/>
    </location>
    <ligand>
        <name>Zn(2+)</name>
        <dbReference type="ChEBI" id="CHEBI:29105"/>
    </ligand>
</feature>
<dbReference type="Gene3D" id="3.30.470.30">
    <property type="entry name" value="DNA ligase/mRNA capping enzyme"/>
    <property type="match status" value="1"/>
</dbReference>
<feature type="binding site" evidence="15">
    <location>
        <begin position="100"/>
        <end position="101"/>
    </location>
    <ligand>
        <name>NAD(+)</name>
        <dbReference type="ChEBI" id="CHEBI:57540"/>
    </ligand>
</feature>
<dbReference type="InterPro" id="IPR010994">
    <property type="entry name" value="RuvA_2-like"/>
</dbReference>
<comment type="catalytic activity">
    <reaction evidence="13 15 16">
        <text>NAD(+) + (deoxyribonucleotide)n-3'-hydroxyl + 5'-phospho-(deoxyribonucleotide)m = (deoxyribonucleotide)n+m + AMP + beta-nicotinamide D-nucleotide.</text>
        <dbReference type="EC" id="6.5.1.2"/>
    </reaction>
</comment>
<dbReference type="Gene3D" id="6.20.10.30">
    <property type="match status" value="1"/>
</dbReference>
<dbReference type="RefSeq" id="WP_207847104.1">
    <property type="nucleotide sequence ID" value="NZ_JAFVMH010000010.1"/>
</dbReference>
<keyword evidence="10 15" id="KW-0520">NAD</keyword>
<evidence type="ECO:0000256" key="2">
    <source>
        <dbReference type="ARBA" id="ARBA00012722"/>
    </source>
</evidence>
<dbReference type="SMART" id="SM00532">
    <property type="entry name" value="LIGANc"/>
    <property type="match status" value="1"/>
</dbReference>
<evidence type="ECO:0000313" key="19">
    <source>
        <dbReference type="Proteomes" id="UP000664073"/>
    </source>
</evidence>
<dbReference type="Pfam" id="PF00533">
    <property type="entry name" value="BRCT"/>
    <property type="match status" value="1"/>
</dbReference>
<comment type="caution">
    <text evidence="18">The sequence shown here is derived from an EMBL/GenBank/DDBJ whole genome shotgun (WGS) entry which is preliminary data.</text>
</comment>
<dbReference type="PIRSF" id="PIRSF001604">
    <property type="entry name" value="LigA"/>
    <property type="match status" value="1"/>
</dbReference>
<evidence type="ECO:0000256" key="13">
    <source>
        <dbReference type="ARBA" id="ARBA00034005"/>
    </source>
</evidence>
<evidence type="ECO:0000256" key="3">
    <source>
        <dbReference type="ARBA" id="ARBA00013308"/>
    </source>
</evidence>
<dbReference type="NCBIfam" id="TIGR00575">
    <property type="entry name" value="dnlj"/>
    <property type="match status" value="1"/>
</dbReference>
<dbReference type="SMART" id="SM00292">
    <property type="entry name" value="BRCT"/>
    <property type="match status" value="1"/>
</dbReference>
<dbReference type="CDD" id="cd17748">
    <property type="entry name" value="BRCT_DNA_ligase_like"/>
    <property type="match status" value="1"/>
</dbReference>
<feature type="binding site" evidence="15">
    <location>
        <position position="455"/>
    </location>
    <ligand>
        <name>Zn(2+)</name>
        <dbReference type="ChEBI" id="CHEBI:29105"/>
    </ligand>
</feature>
<reference evidence="18" key="1">
    <citation type="submission" date="2021-03" db="EMBL/GenBank/DDBJ databases">
        <title>The complete genome sequence of Acetobacter sp. TBRC 12339.</title>
        <authorList>
            <person name="Charoenyingcharoen P."/>
            <person name="Yukphan P."/>
        </authorList>
    </citation>
    <scope>NUCLEOTIDE SEQUENCE</scope>
    <source>
        <strain evidence="18">TBRC 12339</strain>
    </source>
</reference>
<feature type="binding site" evidence="15">
    <location>
        <position position="159"/>
    </location>
    <ligand>
        <name>NAD(+)</name>
        <dbReference type="ChEBI" id="CHEBI:57540"/>
    </ligand>
</feature>
<dbReference type="HAMAP" id="MF_01588">
    <property type="entry name" value="DNA_ligase_A"/>
    <property type="match status" value="1"/>
</dbReference>
<accession>A0A939HNL2</accession>
<sequence>MTLPDQEDAIRTLPPEELDSAQARAELAHLATLLAHHNEAYYRHDAPEISDAAYDGLRQRYNAIAALHPDAEPKDSAAQAVGAAPDSAFGKHRHLVPMLSLDNVFDREDFEGFISRATRFLGLNAEGAEHLTLVGEPKIDGLSISLTYENGVFTRGTTRGDGAEGEDVTANLRTLRDLPHRLAGPCPELIEIRGEVFLSKAHFLALNAAQEAAGKRLFANPRNAAAGSLRQLDARITAERPLSLFAYALGFSSAAPTQSHWAYLQQLQDWGFPVNPLSRRIAGAAQAEAFFDQVSTERAALAYDIDGVVYKIDDLALQERLGFAGRAPRWAIAWKFPAEQATTTLREIEIQVGRTGALTPVAHLDPVNVGGVLVTRATLHNEDEITRKDIRPGDRVFIQRAGDVIPQVLGVTPGALDAPDRAAPYIFPTHCPACGALALRPEGEAVRRCTGGLTCPAQVVERLIHFVSRQAFDIEGLGERSIREFYEAGLIRTPADIFRLHTHAAELEKREGWGEQSVANLLGAIESRRTIELSRFIYALGIRRIGASNARLVARHYGSYANWLAQMQAASIIGSDARLELGSITGIGTTTAEDLVAFVAEEHNRTTLEELHEALDITDEVAPQSGALAGKTVVFTGTLLTMTRPEAKATAERMGARVSDSVSKKTDLVVLGEKAGSKAKKALELNIQTMDEAEWNAFCNSRNSSPAPTD</sequence>
<evidence type="ECO:0000256" key="6">
    <source>
        <dbReference type="ARBA" id="ARBA00022723"/>
    </source>
</evidence>
<keyword evidence="5 15" id="KW-0235">DNA replication</keyword>
<name>A0A939HNL2_9PROT</name>
<dbReference type="SUPFAM" id="SSF47781">
    <property type="entry name" value="RuvA domain 2-like"/>
    <property type="match status" value="1"/>
</dbReference>
<dbReference type="Pfam" id="PF12826">
    <property type="entry name" value="HHH_2"/>
    <property type="match status" value="1"/>
</dbReference>
<evidence type="ECO:0000256" key="16">
    <source>
        <dbReference type="RuleBase" id="RU000618"/>
    </source>
</evidence>
<evidence type="ECO:0000259" key="17">
    <source>
        <dbReference type="PROSITE" id="PS50172"/>
    </source>
</evidence>
<evidence type="ECO:0000256" key="15">
    <source>
        <dbReference type="HAMAP-Rule" id="MF_01588"/>
    </source>
</evidence>
<keyword evidence="11 15" id="KW-0234">DNA repair</keyword>
<dbReference type="InterPro" id="IPR004150">
    <property type="entry name" value="NAD_DNA_ligase_OB"/>
</dbReference>
<evidence type="ECO:0000313" key="18">
    <source>
        <dbReference type="EMBL" id="MBO1326415.1"/>
    </source>
</evidence>
<dbReference type="InterPro" id="IPR041663">
    <property type="entry name" value="DisA/LigA_HHH"/>
</dbReference>
<dbReference type="Pfam" id="PF03120">
    <property type="entry name" value="OB_DNA_ligase"/>
    <property type="match status" value="1"/>
</dbReference>
<dbReference type="FunFam" id="2.40.50.140:FF:000012">
    <property type="entry name" value="DNA ligase"/>
    <property type="match status" value="1"/>
</dbReference>
<evidence type="ECO:0000256" key="14">
    <source>
        <dbReference type="ARBA" id="ARBA00060881"/>
    </source>
</evidence>
<dbReference type="AlphaFoldDB" id="A0A939HNL2"/>
<evidence type="ECO:0000256" key="7">
    <source>
        <dbReference type="ARBA" id="ARBA00022763"/>
    </source>
</evidence>
<dbReference type="NCBIfam" id="NF005932">
    <property type="entry name" value="PRK07956.1"/>
    <property type="match status" value="1"/>
</dbReference>
<keyword evidence="8 15" id="KW-0862">Zinc</keyword>
<dbReference type="InterPro" id="IPR036420">
    <property type="entry name" value="BRCT_dom_sf"/>
</dbReference>
<comment type="similarity">
    <text evidence="14 15">Belongs to the NAD-dependent DNA ligase family. LigA subfamily.</text>
</comment>
<keyword evidence="9 15" id="KW-0460">Magnesium</keyword>
<feature type="binding site" evidence="15">
    <location>
        <position position="431"/>
    </location>
    <ligand>
        <name>Zn(2+)</name>
        <dbReference type="ChEBI" id="CHEBI:29105"/>
    </ligand>
</feature>
<dbReference type="InterPro" id="IPR033136">
    <property type="entry name" value="DNA_ligase_CS"/>
</dbReference>
<dbReference type="InterPro" id="IPR001679">
    <property type="entry name" value="DNA_ligase"/>
</dbReference>
<dbReference type="SUPFAM" id="SSF52113">
    <property type="entry name" value="BRCT domain"/>
    <property type="match status" value="1"/>
</dbReference>
<dbReference type="InterPro" id="IPR013839">
    <property type="entry name" value="DNAligase_adenylation"/>
</dbReference>
<dbReference type="SUPFAM" id="SSF50249">
    <property type="entry name" value="Nucleic acid-binding proteins"/>
    <property type="match status" value="1"/>
</dbReference>
<feature type="binding site" evidence="15">
    <location>
        <begin position="51"/>
        <end position="55"/>
    </location>
    <ligand>
        <name>NAD(+)</name>
        <dbReference type="ChEBI" id="CHEBI:57540"/>
    </ligand>
</feature>
<evidence type="ECO:0000256" key="8">
    <source>
        <dbReference type="ARBA" id="ARBA00022833"/>
    </source>
</evidence>
<feature type="binding site" evidence="15">
    <location>
        <position position="311"/>
    </location>
    <ligand>
        <name>NAD(+)</name>
        <dbReference type="ChEBI" id="CHEBI:57540"/>
    </ligand>
</feature>
<feature type="binding site" evidence="15">
    <location>
        <position position="195"/>
    </location>
    <ligand>
        <name>NAD(+)</name>
        <dbReference type="ChEBI" id="CHEBI:57540"/>
    </ligand>
</feature>
<dbReference type="EC" id="6.5.1.2" evidence="2 15"/>
<dbReference type="GO" id="GO:0046872">
    <property type="term" value="F:metal ion binding"/>
    <property type="evidence" value="ECO:0007669"/>
    <property type="project" value="UniProtKB-KW"/>
</dbReference>
<keyword evidence="4 15" id="KW-0436">Ligase</keyword>
<dbReference type="InterPro" id="IPR013840">
    <property type="entry name" value="DNAligase_N"/>
</dbReference>
<dbReference type="GO" id="GO:0003911">
    <property type="term" value="F:DNA ligase (NAD+) activity"/>
    <property type="evidence" value="ECO:0007669"/>
    <property type="project" value="UniProtKB-UniRule"/>
</dbReference>
<evidence type="ECO:0000256" key="9">
    <source>
        <dbReference type="ARBA" id="ARBA00022842"/>
    </source>
</evidence>
<dbReference type="Pfam" id="PF01653">
    <property type="entry name" value="DNA_ligase_aden"/>
    <property type="match status" value="1"/>
</dbReference>